<organism evidence="1 2">
    <name type="scientific">Microbacterium invictum</name>
    <dbReference type="NCBI Taxonomy" id="515415"/>
    <lineage>
        <taxon>Bacteria</taxon>
        <taxon>Bacillati</taxon>
        <taxon>Actinomycetota</taxon>
        <taxon>Actinomycetes</taxon>
        <taxon>Micrococcales</taxon>
        <taxon>Microbacteriaceae</taxon>
        <taxon>Microbacterium</taxon>
    </lineage>
</organism>
<evidence type="ECO:0000313" key="1">
    <source>
        <dbReference type="EMBL" id="WQB70090.1"/>
    </source>
</evidence>
<dbReference type="Proteomes" id="UP001324533">
    <property type="component" value="Chromosome"/>
</dbReference>
<protein>
    <submittedName>
        <fullName evidence="1">Uncharacterized protein</fullName>
    </submittedName>
</protein>
<reference evidence="1 2" key="1">
    <citation type="submission" date="2023-06" db="EMBL/GenBank/DDBJ databases">
        <title>Rock-solubilizing bacteria, Microbacterium invictum, promotes re-establishment of vegetation in rocky wasteland by accelerating rock bio-weathering and reshaping soil bacterial community.</title>
        <authorList>
            <person name="Liu C."/>
        </authorList>
    </citation>
    <scope>NUCLEOTIDE SEQUENCE [LARGE SCALE GENOMIC DNA]</scope>
    <source>
        <strain evidence="1 2">X-18</strain>
    </source>
</reference>
<proteinExistence type="predicted"/>
<evidence type="ECO:0000313" key="2">
    <source>
        <dbReference type="Proteomes" id="UP001324533"/>
    </source>
</evidence>
<sequence length="45" mass="5155">MNLRTTLFPTEAQGAGRRLTARMARRLRPRRARSTFRPLTAARTA</sequence>
<name>A0ABZ0V8Y9_9MICO</name>
<accession>A0ABZ0V8Y9</accession>
<gene>
    <name evidence="1" type="ORF">T9R20_15535</name>
</gene>
<dbReference type="EMBL" id="CP139779">
    <property type="protein sequence ID" value="WQB70090.1"/>
    <property type="molecule type" value="Genomic_DNA"/>
</dbReference>
<keyword evidence="2" id="KW-1185">Reference proteome</keyword>
<dbReference type="RefSeq" id="WP_322410240.1">
    <property type="nucleotide sequence ID" value="NZ_CP139779.1"/>
</dbReference>